<proteinExistence type="predicted"/>
<evidence type="ECO:0000313" key="2">
    <source>
        <dbReference type="Proteomes" id="UP001165064"/>
    </source>
</evidence>
<organism evidence="1 2">
    <name type="scientific">Ambrosiozyma monospora</name>
    <name type="common">Yeast</name>
    <name type="synonym">Endomycopsis monosporus</name>
    <dbReference type="NCBI Taxonomy" id="43982"/>
    <lineage>
        <taxon>Eukaryota</taxon>
        <taxon>Fungi</taxon>
        <taxon>Dikarya</taxon>
        <taxon>Ascomycota</taxon>
        <taxon>Saccharomycotina</taxon>
        <taxon>Pichiomycetes</taxon>
        <taxon>Pichiales</taxon>
        <taxon>Pichiaceae</taxon>
        <taxon>Ambrosiozyma</taxon>
    </lineage>
</organism>
<reference evidence="1" key="1">
    <citation type="submission" date="2023-04" db="EMBL/GenBank/DDBJ databases">
        <title>Ambrosiozyma monospora NBRC 10751.</title>
        <authorList>
            <person name="Ichikawa N."/>
            <person name="Sato H."/>
            <person name="Tonouchi N."/>
        </authorList>
    </citation>
    <scope>NUCLEOTIDE SEQUENCE</scope>
    <source>
        <strain evidence="1">NBRC 10751</strain>
    </source>
</reference>
<comment type="caution">
    <text evidence="1">The sequence shown here is derived from an EMBL/GenBank/DDBJ whole genome shotgun (WGS) entry which is preliminary data.</text>
</comment>
<sequence>MAIFGSNKFPVKDKLVLVTGASQGLGYALSQKLYEQGASVILIARNKTKLSSNVDQIINSTPNASSSQFVEYISADLTIYEENIKILNYLKSKDYHPDILFCLAGSSHPGFFMELTPDELSQGIDINYKTALYFIHALSKYFVHSKTKSQKHIVLCSSTVAFYQFTGYIQYSPMKTAIKALGDTLRQELKPYGVKVSTLFPGNFARKAHRRKPYKTSNYPVHRRRIPANHCGSVC</sequence>
<name>A0ACB5T451_AMBMO</name>
<accession>A0ACB5T451</accession>
<keyword evidence="2" id="KW-1185">Reference proteome</keyword>
<protein>
    <submittedName>
        <fullName evidence="1">Unnamed protein product</fullName>
    </submittedName>
</protein>
<gene>
    <name evidence="1" type="ORF">Amon02_000461600</name>
</gene>
<evidence type="ECO:0000313" key="1">
    <source>
        <dbReference type="EMBL" id="GME80797.1"/>
    </source>
</evidence>
<dbReference type="EMBL" id="BSXS01003210">
    <property type="protein sequence ID" value="GME80797.1"/>
    <property type="molecule type" value="Genomic_DNA"/>
</dbReference>
<dbReference type="Proteomes" id="UP001165064">
    <property type="component" value="Unassembled WGS sequence"/>
</dbReference>